<gene>
    <name evidence="2" type="ORF">B4167_0411</name>
</gene>
<comment type="caution">
    <text evidence="2">The sequence shown here is derived from an EMBL/GenBank/DDBJ whole genome shotgun (WGS) entry which is preliminary data.</text>
</comment>
<evidence type="ECO:0000256" key="1">
    <source>
        <dbReference type="SAM" id="Phobius"/>
    </source>
</evidence>
<dbReference type="AlphaFoldDB" id="A0A0D0FFY3"/>
<feature type="transmembrane region" description="Helical" evidence="1">
    <location>
        <begin position="15"/>
        <end position="35"/>
    </location>
</feature>
<sequence>MVFLIISLFTHQWGFFYWSLLAAFQVGIPCGIITYQQYKREKINN</sequence>
<organism evidence="2 3">
    <name type="scientific">Caldibacillus thermoamylovorans</name>
    <dbReference type="NCBI Taxonomy" id="35841"/>
    <lineage>
        <taxon>Bacteria</taxon>
        <taxon>Bacillati</taxon>
        <taxon>Bacillota</taxon>
        <taxon>Bacilli</taxon>
        <taxon>Bacillales</taxon>
        <taxon>Bacillaceae</taxon>
        <taxon>Caldibacillus</taxon>
    </lineage>
</organism>
<dbReference type="Proteomes" id="UP000032076">
    <property type="component" value="Unassembled WGS sequence"/>
</dbReference>
<keyword evidence="1" id="KW-0472">Membrane</keyword>
<dbReference type="EMBL" id="JXLU01000010">
    <property type="protein sequence ID" value="KIO74134.1"/>
    <property type="molecule type" value="Genomic_DNA"/>
</dbReference>
<name>A0A0D0FFY3_9BACI</name>
<evidence type="ECO:0000313" key="2">
    <source>
        <dbReference type="EMBL" id="KIO74134.1"/>
    </source>
</evidence>
<keyword evidence="1" id="KW-1133">Transmembrane helix</keyword>
<keyword evidence="1" id="KW-0812">Transmembrane</keyword>
<protein>
    <submittedName>
        <fullName evidence="2">Uncharacterized protein</fullName>
    </submittedName>
</protein>
<reference evidence="2 3" key="1">
    <citation type="submission" date="2015-01" db="EMBL/GenBank/DDBJ databases">
        <title>Draft Genome Sequences of Four Bacillus thermoamylovorans Strains, Isolated From Food Products.</title>
        <authorList>
            <person name="Krawcyk A.O."/>
            <person name="Berendsen E.M."/>
            <person name="Eijlander R.T."/>
            <person name="de Jong A."/>
            <person name="Wells-Bennik M."/>
            <person name="Kuipers O.P."/>
        </authorList>
    </citation>
    <scope>NUCLEOTIDE SEQUENCE [LARGE SCALE GENOMIC DNA]</scope>
    <source>
        <strain evidence="2 3">B4167</strain>
    </source>
</reference>
<accession>A0A0D0FFY3</accession>
<proteinExistence type="predicted"/>
<evidence type="ECO:0000313" key="3">
    <source>
        <dbReference type="Proteomes" id="UP000032076"/>
    </source>
</evidence>